<dbReference type="Pfam" id="PF00656">
    <property type="entry name" value="Peptidase_C14"/>
    <property type="match status" value="1"/>
</dbReference>
<organism evidence="2 3">
    <name type="scientific">Lophium mytilinum</name>
    <dbReference type="NCBI Taxonomy" id="390894"/>
    <lineage>
        <taxon>Eukaryota</taxon>
        <taxon>Fungi</taxon>
        <taxon>Dikarya</taxon>
        <taxon>Ascomycota</taxon>
        <taxon>Pezizomycotina</taxon>
        <taxon>Dothideomycetes</taxon>
        <taxon>Pleosporomycetidae</taxon>
        <taxon>Mytilinidiales</taxon>
        <taxon>Mytilinidiaceae</taxon>
        <taxon>Lophium</taxon>
    </lineage>
</organism>
<dbReference type="AlphaFoldDB" id="A0A6A6QTP6"/>
<name>A0A6A6QTP6_9PEZI</name>
<dbReference type="OrthoDB" id="1911848at2759"/>
<sequence>MTNALKSKINVGLKEQFDRNPKNDYDSIQVLLLYWEESDEPGFLTEALRLKKLFEELLKFRVHQFAIPTRDSHLALDAAIAQFLTRLESPPKRSLAIVHYGGHGDQDFLASKDRRRRAVWAAQSEDGPTLDWYEIQPKLVHARGDVLLLLDCCYAAQAARGASDRTVPPNVELQASCAMGCQAASPGQDSFTTAWIKEVEDSLKAKGHARIADIHHQLARADRCLLQTPLYFPLGGRRETIRLEPLISISAETPRLNSEEAALTLRMTVRSPLSGELLDEIIYWLKTYAPREISGLMVTDVVSRAECLRDFVLEHPPQVQSLAQLRKMPNPSKKEIRSAWDIFNVRLGNALKLLATSFSSYGNHQNSATVDEIKVHRFLRSFETSILALQDTIERNVMALPELHQKDCLTKAISDPEMRILGIVESLKVRLMANFPVESDNLLERASYTPDPQADTPLTVSLFTEQHPTHGTVLVEYKHLDDSDKNLDDLSQGRLKRLADVLQAPQSDGFRTPKCLGYFSAEDQGRHGLIFINPVGNEYVPVSLQTILWNHSQRASSTRSRHQRPTLGERFNIARKIGQALLKWHGVGWVHQGIASYNIVFFRHKNRYRIDYSEPYLCGFDFTRESDESSTKRYEKDVVNDIYRHPDRQGRYPPKRHSKIHDYYSFGLLLLEIGLWDLLPSMFGRFVKQKGLLALRHEILNKSKGLLSHDMGLAYEDAAVTCLTGDFGVEKDDKIECELGRAFHGRVLQSFDAGLDLDGASFFDVEG</sequence>
<dbReference type="InterPro" id="IPR011600">
    <property type="entry name" value="Pept_C14_caspase"/>
</dbReference>
<evidence type="ECO:0000313" key="3">
    <source>
        <dbReference type="Proteomes" id="UP000799750"/>
    </source>
</evidence>
<dbReference type="InterPro" id="IPR011009">
    <property type="entry name" value="Kinase-like_dom_sf"/>
</dbReference>
<dbReference type="PANTHER" id="PTHR37542:SF3">
    <property type="entry name" value="PRION-INHIBITION AND PROPAGATION HELO DOMAIN-CONTAINING PROTEIN"/>
    <property type="match status" value="1"/>
</dbReference>
<reference evidence="2" key="1">
    <citation type="journal article" date="2020" name="Stud. Mycol.">
        <title>101 Dothideomycetes genomes: a test case for predicting lifestyles and emergence of pathogens.</title>
        <authorList>
            <person name="Haridas S."/>
            <person name="Albert R."/>
            <person name="Binder M."/>
            <person name="Bloem J."/>
            <person name="Labutti K."/>
            <person name="Salamov A."/>
            <person name="Andreopoulos B."/>
            <person name="Baker S."/>
            <person name="Barry K."/>
            <person name="Bills G."/>
            <person name="Bluhm B."/>
            <person name="Cannon C."/>
            <person name="Castanera R."/>
            <person name="Culley D."/>
            <person name="Daum C."/>
            <person name="Ezra D."/>
            <person name="Gonzalez J."/>
            <person name="Henrissat B."/>
            <person name="Kuo A."/>
            <person name="Liang C."/>
            <person name="Lipzen A."/>
            <person name="Lutzoni F."/>
            <person name="Magnuson J."/>
            <person name="Mondo S."/>
            <person name="Nolan M."/>
            <person name="Ohm R."/>
            <person name="Pangilinan J."/>
            <person name="Park H.-J."/>
            <person name="Ramirez L."/>
            <person name="Alfaro M."/>
            <person name="Sun H."/>
            <person name="Tritt A."/>
            <person name="Yoshinaga Y."/>
            <person name="Zwiers L.-H."/>
            <person name="Turgeon B."/>
            <person name="Goodwin S."/>
            <person name="Spatafora J."/>
            <person name="Crous P."/>
            <person name="Grigoriev I."/>
        </authorList>
    </citation>
    <scope>NUCLEOTIDE SEQUENCE</scope>
    <source>
        <strain evidence="2">CBS 269.34</strain>
    </source>
</reference>
<proteinExistence type="predicted"/>
<protein>
    <recommendedName>
        <fullName evidence="1">Peptidase C14 caspase domain-containing protein</fullName>
    </recommendedName>
</protein>
<accession>A0A6A6QTP6</accession>
<dbReference type="Gene3D" id="1.10.510.10">
    <property type="entry name" value="Transferase(Phosphotransferase) domain 1"/>
    <property type="match status" value="1"/>
</dbReference>
<dbReference type="EMBL" id="MU004189">
    <property type="protein sequence ID" value="KAF2495502.1"/>
    <property type="molecule type" value="Genomic_DNA"/>
</dbReference>
<dbReference type="Proteomes" id="UP000799750">
    <property type="component" value="Unassembled WGS sequence"/>
</dbReference>
<feature type="domain" description="Peptidase C14 caspase" evidence="1">
    <location>
        <begin position="46"/>
        <end position="167"/>
    </location>
</feature>
<dbReference type="GO" id="GO:0004197">
    <property type="term" value="F:cysteine-type endopeptidase activity"/>
    <property type="evidence" value="ECO:0007669"/>
    <property type="project" value="InterPro"/>
</dbReference>
<keyword evidence="3" id="KW-1185">Reference proteome</keyword>
<dbReference type="SUPFAM" id="SSF56112">
    <property type="entry name" value="Protein kinase-like (PK-like)"/>
    <property type="match status" value="1"/>
</dbReference>
<gene>
    <name evidence="2" type="ORF">BU16DRAFT_618292</name>
</gene>
<evidence type="ECO:0000313" key="2">
    <source>
        <dbReference type="EMBL" id="KAF2495502.1"/>
    </source>
</evidence>
<dbReference type="GO" id="GO:0006508">
    <property type="term" value="P:proteolysis"/>
    <property type="evidence" value="ECO:0007669"/>
    <property type="project" value="InterPro"/>
</dbReference>
<dbReference type="PANTHER" id="PTHR37542">
    <property type="entry name" value="HELO DOMAIN-CONTAINING PROTEIN-RELATED"/>
    <property type="match status" value="1"/>
</dbReference>
<evidence type="ECO:0000259" key="1">
    <source>
        <dbReference type="Pfam" id="PF00656"/>
    </source>
</evidence>